<keyword evidence="3" id="KW-1185">Reference proteome</keyword>
<sequence>MAASGGRQFGRQSDSNHQHKIRQDRRYFIRPEGIGPERWDRKVPKMTQGPFSQSAKKTPPFGWRKDEMEAELGRVCPRTFRFEARGPTLPNLESQDQWLIKVYSEVRLDLKTHHFMSNVRENNLILRVDMGRCER</sequence>
<feature type="region of interest" description="Disordered" evidence="1">
    <location>
        <begin position="1"/>
        <end position="63"/>
    </location>
</feature>
<dbReference type="Proteomes" id="UP000054477">
    <property type="component" value="Unassembled WGS sequence"/>
</dbReference>
<feature type="compositionally biased region" description="Basic and acidic residues" evidence="1">
    <location>
        <begin position="24"/>
        <end position="43"/>
    </location>
</feature>
<reference evidence="2 3" key="1">
    <citation type="submission" date="2014-04" db="EMBL/GenBank/DDBJ databases">
        <authorList>
            <consortium name="DOE Joint Genome Institute"/>
            <person name="Kuo A."/>
            <person name="Kohler A."/>
            <person name="Nagy L.G."/>
            <person name="Floudas D."/>
            <person name="Copeland A."/>
            <person name="Barry K.W."/>
            <person name="Cichocki N."/>
            <person name="Veneault-Fourrey C."/>
            <person name="LaButti K."/>
            <person name="Lindquist E.A."/>
            <person name="Lipzen A."/>
            <person name="Lundell T."/>
            <person name="Morin E."/>
            <person name="Murat C."/>
            <person name="Sun H."/>
            <person name="Tunlid A."/>
            <person name="Henrissat B."/>
            <person name="Grigoriev I.V."/>
            <person name="Hibbett D.S."/>
            <person name="Martin F."/>
            <person name="Nordberg H.P."/>
            <person name="Cantor M.N."/>
            <person name="Hua S.X."/>
        </authorList>
    </citation>
    <scope>NUCLEOTIDE SEQUENCE [LARGE SCALE GENOMIC DNA]</scope>
    <source>
        <strain evidence="2 3">LaAM-08-1</strain>
    </source>
</reference>
<evidence type="ECO:0000313" key="3">
    <source>
        <dbReference type="Proteomes" id="UP000054477"/>
    </source>
</evidence>
<dbReference type="EMBL" id="KN838581">
    <property type="protein sequence ID" value="KIK03308.1"/>
    <property type="molecule type" value="Genomic_DNA"/>
</dbReference>
<dbReference type="AlphaFoldDB" id="A0A0C9Y5H1"/>
<proteinExistence type="predicted"/>
<organism evidence="2 3">
    <name type="scientific">Laccaria amethystina LaAM-08-1</name>
    <dbReference type="NCBI Taxonomy" id="1095629"/>
    <lineage>
        <taxon>Eukaryota</taxon>
        <taxon>Fungi</taxon>
        <taxon>Dikarya</taxon>
        <taxon>Basidiomycota</taxon>
        <taxon>Agaricomycotina</taxon>
        <taxon>Agaricomycetes</taxon>
        <taxon>Agaricomycetidae</taxon>
        <taxon>Agaricales</taxon>
        <taxon>Agaricineae</taxon>
        <taxon>Hydnangiaceae</taxon>
        <taxon>Laccaria</taxon>
    </lineage>
</organism>
<gene>
    <name evidence="2" type="ORF">K443DRAFT_676790</name>
</gene>
<dbReference type="HOGENOM" id="CLU_1886096_0_0_1"/>
<name>A0A0C9Y5H1_9AGAR</name>
<protein>
    <submittedName>
        <fullName evidence="2">Uncharacterized protein</fullName>
    </submittedName>
</protein>
<evidence type="ECO:0000313" key="2">
    <source>
        <dbReference type="EMBL" id="KIK03308.1"/>
    </source>
</evidence>
<reference evidence="3" key="2">
    <citation type="submission" date="2015-01" db="EMBL/GenBank/DDBJ databases">
        <title>Evolutionary Origins and Diversification of the Mycorrhizal Mutualists.</title>
        <authorList>
            <consortium name="DOE Joint Genome Institute"/>
            <consortium name="Mycorrhizal Genomics Consortium"/>
            <person name="Kohler A."/>
            <person name="Kuo A."/>
            <person name="Nagy L.G."/>
            <person name="Floudas D."/>
            <person name="Copeland A."/>
            <person name="Barry K.W."/>
            <person name="Cichocki N."/>
            <person name="Veneault-Fourrey C."/>
            <person name="LaButti K."/>
            <person name="Lindquist E.A."/>
            <person name="Lipzen A."/>
            <person name="Lundell T."/>
            <person name="Morin E."/>
            <person name="Murat C."/>
            <person name="Riley R."/>
            <person name="Ohm R."/>
            <person name="Sun H."/>
            <person name="Tunlid A."/>
            <person name="Henrissat B."/>
            <person name="Grigoriev I.V."/>
            <person name="Hibbett D.S."/>
            <person name="Martin F."/>
        </authorList>
    </citation>
    <scope>NUCLEOTIDE SEQUENCE [LARGE SCALE GENOMIC DNA]</scope>
    <source>
        <strain evidence="3">LaAM-08-1</strain>
    </source>
</reference>
<evidence type="ECO:0000256" key="1">
    <source>
        <dbReference type="SAM" id="MobiDB-lite"/>
    </source>
</evidence>
<accession>A0A0C9Y5H1</accession>